<feature type="transmembrane region" description="Helical" evidence="7">
    <location>
        <begin position="404"/>
        <end position="425"/>
    </location>
</feature>
<proteinExistence type="predicted"/>
<keyword evidence="2" id="KW-0813">Transport</keyword>
<keyword evidence="5 7" id="KW-0472">Membrane</keyword>
<comment type="caution">
    <text evidence="9">The sequence shown here is derived from an EMBL/GenBank/DDBJ whole genome shotgun (WGS) entry which is preliminary data.</text>
</comment>
<dbReference type="Gene3D" id="1.20.1250.20">
    <property type="entry name" value="MFS general substrate transporter like domains"/>
    <property type="match status" value="1"/>
</dbReference>
<keyword evidence="4 7" id="KW-1133">Transmembrane helix</keyword>
<dbReference type="EMBL" id="JBHTEE010000001">
    <property type="protein sequence ID" value="MFC7600867.1"/>
    <property type="molecule type" value="Genomic_DNA"/>
</dbReference>
<dbReference type="PANTHER" id="PTHR23505:SF79">
    <property type="entry name" value="PROTEIN SPINSTER"/>
    <property type="match status" value="1"/>
</dbReference>
<dbReference type="InterPro" id="IPR011701">
    <property type="entry name" value="MFS"/>
</dbReference>
<evidence type="ECO:0000256" key="4">
    <source>
        <dbReference type="ARBA" id="ARBA00022989"/>
    </source>
</evidence>
<evidence type="ECO:0000256" key="6">
    <source>
        <dbReference type="SAM" id="MobiDB-lite"/>
    </source>
</evidence>
<feature type="transmembrane region" description="Helical" evidence="7">
    <location>
        <begin position="102"/>
        <end position="127"/>
    </location>
</feature>
<accession>A0ABW2SXU9</accession>
<comment type="subcellular location">
    <subcellularLocation>
        <location evidence="1">Cell membrane</location>
        <topology evidence="1">Multi-pass membrane protein</topology>
    </subcellularLocation>
</comment>
<dbReference type="Pfam" id="PF07690">
    <property type="entry name" value="MFS_1"/>
    <property type="match status" value="1"/>
</dbReference>
<dbReference type="InterPro" id="IPR044770">
    <property type="entry name" value="MFS_spinster-like"/>
</dbReference>
<evidence type="ECO:0000313" key="9">
    <source>
        <dbReference type="EMBL" id="MFC7600867.1"/>
    </source>
</evidence>
<feature type="transmembrane region" description="Helical" evidence="7">
    <location>
        <begin position="192"/>
        <end position="209"/>
    </location>
</feature>
<feature type="transmembrane region" description="Helical" evidence="7">
    <location>
        <begin position="340"/>
        <end position="364"/>
    </location>
</feature>
<dbReference type="PROSITE" id="PS50850">
    <property type="entry name" value="MFS"/>
    <property type="match status" value="1"/>
</dbReference>
<evidence type="ECO:0000256" key="1">
    <source>
        <dbReference type="ARBA" id="ARBA00004651"/>
    </source>
</evidence>
<dbReference type="PANTHER" id="PTHR23505">
    <property type="entry name" value="SPINSTER"/>
    <property type="match status" value="1"/>
</dbReference>
<reference evidence="10" key="1">
    <citation type="journal article" date="2019" name="Int. J. Syst. Evol. Microbiol.">
        <title>The Global Catalogue of Microorganisms (GCM) 10K type strain sequencing project: providing services to taxonomists for standard genome sequencing and annotation.</title>
        <authorList>
            <consortium name="The Broad Institute Genomics Platform"/>
            <consortium name="The Broad Institute Genome Sequencing Center for Infectious Disease"/>
            <person name="Wu L."/>
            <person name="Ma J."/>
        </authorList>
    </citation>
    <scope>NUCLEOTIDE SEQUENCE [LARGE SCALE GENOMIC DNA]</scope>
    <source>
        <strain evidence="10">JCM 10083</strain>
    </source>
</reference>
<feature type="transmembrane region" description="Helical" evidence="7">
    <location>
        <begin position="271"/>
        <end position="293"/>
    </location>
</feature>
<name>A0ABW2SXU9_9ACTN</name>
<keyword evidence="3 7" id="KW-0812">Transmembrane</keyword>
<dbReference type="RefSeq" id="WP_343967921.1">
    <property type="nucleotide sequence ID" value="NZ_BAAAGK010000063.1"/>
</dbReference>
<dbReference type="InterPro" id="IPR036259">
    <property type="entry name" value="MFS_trans_sf"/>
</dbReference>
<keyword evidence="10" id="KW-1185">Reference proteome</keyword>
<feature type="transmembrane region" description="Helical" evidence="7">
    <location>
        <begin position="431"/>
        <end position="451"/>
    </location>
</feature>
<feature type="domain" description="Major facilitator superfamily (MFS) profile" evidence="8">
    <location>
        <begin position="36"/>
        <end position="455"/>
    </location>
</feature>
<evidence type="ECO:0000256" key="3">
    <source>
        <dbReference type="ARBA" id="ARBA00022692"/>
    </source>
</evidence>
<evidence type="ECO:0000256" key="5">
    <source>
        <dbReference type="ARBA" id="ARBA00023136"/>
    </source>
</evidence>
<sequence>MDHTVSRPPEIEMAVYAGRPPAQVRLDRAAPFGWWAAAVIALVSLVDKVEFYLVAGALPLIQAEFGFSDTWGGAISTASLVASAILLLPAGYLADTGRRTGLMAAIVGSWALLTLGSGLAPTFALFFGMRVLLGGASQLYSPPAASLLADYYPPGSRARAFGFERMAYFAGTPIGVAVGGAVGQAYGWRSAFFFVFVPGLLVALLCLTLREPIRGIGDRIGEAQKAAGVPGPDAAATKDETTADDATATAAEKPRLREVIPQMREVIAIRAVRLVFTGLGLLFFGIGGIMWWLPTFLQRFNGLEAGPAAGIAGGAGLVGIIAGTLLGSRYGDRWQDRRRAWRVTLSGGSLLAGALFLGAAVGVPVLGVRIVMFLITNAFFCVAIANLTAGLADLLPAERRGVGFALLQFTLALSGALGPLLVGAVSDLFGSLLYAFTALLVPATISGLVVLQARSSYDTGAVRT</sequence>
<organism evidence="9 10">
    <name type="scientific">Streptosporangium amethystogenes subsp. fukuiense</name>
    <dbReference type="NCBI Taxonomy" id="698418"/>
    <lineage>
        <taxon>Bacteria</taxon>
        <taxon>Bacillati</taxon>
        <taxon>Actinomycetota</taxon>
        <taxon>Actinomycetes</taxon>
        <taxon>Streptosporangiales</taxon>
        <taxon>Streptosporangiaceae</taxon>
        <taxon>Streptosporangium</taxon>
    </lineage>
</organism>
<feature type="transmembrane region" description="Helical" evidence="7">
    <location>
        <begin position="70"/>
        <end position="90"/>
    </location>
</feature>
<dbReference type="SUPFAM" id="SSF103473">
    <property type="entry name" value="MFS general substrate transporter"/>
    <property type="match status" value="1"/>
</dbReference>
<evidence type="ECO:0000259" key="8">
    <source>
        <dbReference type="PROSITE" id="PS50850"/>
    </source>
</evidence>
<evidence type="ECO:0000256" key="2">
    <source>
        <dbReference type="ARBA" id="ARBA00022448"/>
    </source>
</evidence>
<feature type="transmembrane region" description="Helical" evidence="7">
    <location>
        <begin position="305"/>
        <end position="328"/>
    </location>
</feature>
<dbReference type="Proteomes" id="UP001596514">
    <property type="component" value="Unassembled WGS sequence"/>
</dbReference>
<feature type="region of interest" description="Disordered" evidence="6">
    <location>
        <begin position="225"/>
        <end position="248"/>
    </location>
</feature>
<gene>
    <name evidence="9" type="ORF">ACFQVD_12255</name>
</gene>
<evidence type="ECO:0000256" key="7">
    <source>
        <dbReference type="SAM" id="Phobius"/>
    </source>
</evidence>
<feature type="transmembrane region" description="Helical" evidence="7">
    <location>
        <begin position="34"/>
        <end position="58"/>
    </location>
</feature>
<protein>
    <submittedName>
        <fullName evidence="9">MFS transporter</fullName>
    </submittedName>
</protein>
<evidence type="ECO:0000313" key="10">
    <source>
        <dbReference type="Proteomes" id="UP001596514"/>
    </source>
</evidence>
<feature type="transmembrane region" description="Helical" evidence="7">
    <location>
        <begin position="370"/>
        <end position="392"/>
    </location>
</feature>
<dbReference type="InterPro" id="IPR020846">
    <property type="entry name" value="MFS_dom"/>
</dbReference>